<dbReference type="Proteomes" id="UP000007494">
    <property type="component" value="Chromosome Ia"/>
</dbReference>
<keyword evidence="4" id="KW-0653">Protein transport</keyword>
<evidence type="ECO:0000256" key="5">
    <source>
        <dbReference type="ARBA" id="ARBA00023034"/>
    </source>
</evidence>
<feature type="region of interest" description="Disordered" evidence="7">
    <location>
        <begin position="1136"/>
        <end position="1212"/>
    </location>
</feature>
<feature type="compositionally biased region" description="Basic and acidic residues" evidence="7">
    <location>
        <begin position="750"/>
        <end position="766"/>
    </location>
</feature>
<feature type="compositionally biased region" description="Basic and acidic residues" evidence="7">
    <location>
        <begin position="1561"/>
        <end position="1588"/>
    </location>
</feature>
<evidence type="ECO:0000256" key="2">
    <source>
        <dbReference type="ARBA" id="ARBA00009150"/>
    </source>
</evidence>
<feature type="compositionally biased region" description="Basic and acidic residues" evidence="7">
    <location>
        <begin position="732"/>
        <end position="742"/>
    </location>
</feature>
<dbReference type="InterPro" id="IPR012501">
    <property type="entry name" value="Vps54_C"/>
</dbReference>
<evidence type="ECO:0000256" key="4">
    <source>
        <dbReference type="ARBA" id="ARBA00022927"/>
    </source>
</evidence>
<evidence type="ECO:0000256" key="1">
    <source>
        <dbReference type="ARBA" id="ARBA00004601"/>
    </source>
</evidence>
<reference evidence="10" key="4">
    <citation type="journal article" date="2015" name="PLoS ONE">
        <title>Comprehensive Evaluation of Toxoplasma gondii VEG and Neospora caninum LIV Genomes with Tachyzoite Stage Transcriptome and Proteome Defines Novel Transcript Features.</title>
        <authorList>
            <person name="Ramaprasad A."/>
            <person name="Mourier T."/>
            <person name="Naeem R."/>
            <person name="Malas T.B."/>
            <person name="Moussa E."/>
            <person name="Panigrahi A."/>
            <person name="Vermont S.J."/>
            <person name="Otto T.D."/>
            <person name="Wastling J."/>
            <person name="Pain A."/>
        </authorList>
    </citation>
    <scope>NUCLEOTIDE SEQUENCE</scope>
    <source>
        <strain evidence="10">Liverpool</strain>
    </source>
</reference>
<feature type="domain" description="Vacuolar protein sorting-associated protein 54 C-terminal" evidence="8">
    <location>
        <begin position="1405"/>
        <end position="1500"/>
    </location>
</feature>
<dbReference type="OrthoDB" id="446045at2759"/>
<dbReference type="GO" id="GO:0015031">
    <property type="term" value="P:protein transport"/>
    <property type="evidence" value="ECO:0007669"/>
    <property type="project" value="UniProtKB-KW"/>
</dbReference>
<feature type="compositionally biased region" description="Basic and acidic residues" evidence="7">
    <location>
        <begin position="776"/>
        <end position="797"/>
    </location>
</feature>
<feature type="compositionally biased region" description="Basic and acidic residues" evidence="7">
    <location>
        <begin position="678"/>
        <end position="690"/>
    </location>
</feature>
<feature type="compositionally biased region" description="Basic and acidic residues" evidence="7">
    <location>
        <begin position="170"/>
        <end position="215"/>
    </location>
</feature>
<dbReference type="eggNOG" id="KOG2115">
    <property type="taxonomic scope" value="Eukaryota"/>
</dbReference>
<dbReference type="OMA" id="ILENETW"/>
<feature type="compositionally biased region" description="Acidic residues" evidence="7">
    <location>
        <begin position="1199"/>
        <end position="1209"/>
    </location>
</feature>
<feature type="compositionally biased region" description="Polar residues" evidence="7">
    <location>
        <begin position="1829"/>
        <end position="1846"/>
    </location>
</feature>
<evidence type="ECO:0000313" key="11">
    <source>
        <dbReference type="Proteomes" id="UP000007494"/>
    </source>
</evidence>
<feature type="compositionally biased region" description="Low complexity" evidence="7">
    <location>
        <begin position="715"/>
        <end position="725"/>
    </location>
</feature>
<dbReference type="InParanoid" id="F0V7R3"/>
<keyword evidence="11" id="KW-1185">Reference proteome</keyword>
<gene>
    <name evidence="10" type="ORF">BN1204_002420</name>
    <name evidence="9" type="ORF">NCLIV_002420</name>
</gene>
<dbReference type="EMBL" id="FR823380">
    <property type="protein sequence ID" value="CBZ49754.1"/>
    <property type="molecule type" value="Genomic_DNA"/>
</dbReference>
<feature type="compositionally biased region" description="Basic and acidic residues" evidence="7">
    <location>
        <begin position="972"/>
        <end position="985"/>
    </location>
</feature>
<dbReference type="Pfam" id="PF07928">
    <property type="entry name" value="Vps54"/>
    <property type="match status" value="1"/>
</dbReference>
<comment type="similarity">
    <text evidence="2">Belongs to the VPS54 family.</text>
</comment>
<evidence type="ECO:0000256" key="3">
    <source>
        <dbReference type="ARBA" id="ARBA00022448"/>
    </source>
</evidence>
<dbReference type="RefSeq" id="XP_003879789.1">
    <property type="nucleotide sequence ID" value="XM_003879740.1"/>
</dbReference>
<feature type="compositionally biased region" description="Basic and acidic residues" evidence="7">
    <location>
        <begin position="1013"/>
        <end position="1023"/>
    </location>
</feature>
<feature type="region of interest" description="Disordered" evidence="7">
    <location>
        <begin position="467"/>
        <end position="508"/>
    </location>
</feature>
<sequence length="2044" mass="220083">MAEPTRELVLPPRGDEEESNCSSGCLSPQWQGNLMEELQAAQSISAVVNVPGALEPSSVFSFLSEGSLFASSLEEPADFSPRRASAGLAPKEISLSDFDGYFNSLKEELSQFEAICADDREALKARDGGTLSLSARRRENAELLVASTRRMQGSRFPPSGAVRPRRDRRLPRGERRRERERSETRDADAKKEDSAAFAEKRGRGKDGSLGERRGEEEPEDDGLERNERGGIDHEQLLLYGDDDDEEFVEGTLTCSSVPECFFSPDFQLSDFLCYDLAEAVKVHDEFSTCLDEVECSLVSLLSRRFSFFVSSLWKLTSMQSEMEGALRTVASLRGEIKKMQAERVELGLKVLRLTKERQGLLVHLRRMEFLSYVRDCLQSLDILLQAKEFATCLRLIEATRAVMNQELAALHVARPIRLQLDELQHRITTSLIDDFAAASLAAVFPAHCDPQSPTLVSSLHAVLTSPSSSSPSSSPSFSSSSSSSSSPSSSSPSSFSASSSPSFSSSSSSSSHAVAAARRLAPVIRPVVRVDVLHARLGTVEQRQEQTEKDSSDSLDSQISSALTALYGDWARGWTLQVEEEEANPFDDRGVFTWEQRLISCVGMAPESLQGLNLLSRCEGNASMMIARARQSFSSATKSAMRTVASRAVMKYSCASPAPRQASSLPSRLATDSEEEEPPKCRLPLREGSRHAHASTDPQETCQAPSSPHFPPSSEPSSEQASRRSLSLVIPSRDEDGDREIEQAGDQEGDQERYQEGEQETVERSGRRLSSSRSVSRGEGEKDEPRPSGSEGRENAEAGHFGGDGEAAGESAVCFAATAGEGGSSGGRVTVGQSEEQRGISQEASEETGEKRKAEGQEGEEVQKAAKREGREDQREASRSARVPAPAPPSPGLPTEKPRPSDPAPPPEGPGPHQLAEALTKLEPRAFWGVWSDCLGFCLAVARRLEAWTCLVLMRTVELSLAARLKKEELARAEKGPEARGDHGVAPRQTGAAEETRKDSCRSPQGDGSQAEDIGREERKKEGSAFTVSQAESLGKRVDAQTRQWRIIAADLARLAETVVQALVAKCSSMLQLRAEPHCRMRPEHLAQLYWTSLSAMGCLYTLQQRFHKRLTEVLLQSLRVTVHLLLSPDQLRSQAPGASLLSPAASSRPRSRTESGVAAEEEREEATTDTHSASDLGPRGEARDDGGMEETRIGGLDDAAENDEEEDAVGSQSFLRLLDDVDGQSSSPLHLQVDNLSLQLAVPAAASLKSQLFLRAKMLLESFHEAKLAQVNVILENETWERADVPVSFVPTLETIHRFPFFSAPLPCSSPRCPSRRQTQARRRGEGSGREEAGGASLDCSGQPGALSEVRDDRSGVASDEGPEPQRASLPGSKGESGSSQEVVVCACDCWSCTLSPRCLTINNEAFMVVPSCLLAIQILSEYLSLLRLLPLLLPLVLSSLAHVLQHFSRVSLQLTVEGGAVKRGRLPRITSAALALCARSCACLGEVLALLLRRIDSQQKRVSGKRRISLEAAESPGGREGEDGSDALLPWPEELAFETAHEETAGDDGATRSQAPRADSTEGRDTHGSRGEEEVDTRRAGEREEASTPASRQCRVFLAPVPPLLSPLPKALASQMGLGPVDPHSRASQVLQQTCQVLAGAQAKVYQKIGDILIDRFEVHSARWLSTAHPPSMMAEFASSSTSGSAGAAGASVGQATAATDDQRQRTESQRGEREQEARPDGSEGREGNTNRPPSTLSNGSPQDVQQIPAPPPHDALKGFVKDASSLYKVLHRLLPADAVSKIFARTFHQISYRFETRLTAAFSHQAFPAPLAFPPAPSGLAHGSVDSGTARDNSAHTPSNGHSTAGEGMQRRAQGAEGADSSILDSQAAGTLPQGGSLVGTGPPAPGDDGGRLTTPGQTSGSGSPPGSDETLDSAGSRKEGVSWTGSPATEPSGRDAGGLRAGGQGSPAPGMDAVQVRINSHLGGGEKKAVHAVYSTAQGETMGDRYWLDCVYLYESLCRLEDLRIPLLHLVRDLLSACSKCWTVSPGVAELIERRLPRGE</sequence>
<organism evidence="9 11">
    <name type="scientific">Neospora caninum (strain Liverpool)</name>
    <dbReference type="NCBI Taxonomy" id="572307"/>
    <lineage>
        <taxon>Eukaryota</taxon>
        <taxon>Sar</taxon>
        <taxon>Alveolata</taxon>
        <taxon>Apicomplexa</taxon>
        <taxon>Conoidasida</taxon>
        <taxon>Coccidia</taxon>
        <taxon>Eucoccidiorida</taxon>
        <taxon>Eimeriorina</taxon>
        <taxon>Sarcocystidae</taxon>
        <taxon>Neospora</taxon>
    </lineage>
</organism>
<feature type="region of interest" description="Disordered" evidence="7">
    <location>
        <begin position="1509"/>
        <end position="1529"/>
    </location>
</feature>
<feature type="compositionally biased region" description="Low complexity" evidence="7">
    <location>
        <begin position="1680"/>
        <end position="1702"/>
    </location>
</feature>
<dbReference type="EMBL" id="LN714474">
    <property type="protein sequence ID" value="CEL64339.1"/>
    <property type="molecule type" value="Genomic_DNA"/>
</dbReference>
<reference evidence="9" key="2">
    <citation type="submission" date="2011-03" db="EMBL/GenBank/DDBJ databases">
        <title>Comparative genomics and transcriptomics of Neospora caninum and Toxoplasma gondii.</title>
        <authorList>
            <person name="Reid A.J."/>
            <person name="Sohal A."/>
            <person name="Harris D."/>
            <person name="Quail M."/>
            <person name="Sanders M."/>
            <person name="Berriman M."/>
            <person name="Wastling J.M."/>
            <person name="Pain A."/>
        </authorList>
    </citation>
    <scope>NUCLEOTIDE SEQUENCE</scope>
    <source>
        <strain evidence="9">Liverpool</strain>
    </source>
</reference>
<evidence type="ECO:0000313" key="9">
    <source>
        <dbReference type="EMBL" id="CBZ49754.1"/>
    </source>
</evidence>
<feature type="compositionally biased region" description="Basic and acidic residues" evidence="7">
    <location>
        <begin position="1179"/>
        <end position="1193"/>
    </location>
</feature>
<keyword evidence="6" id="KW-0175">Coiled coil</keyword>
<feature type="compositionally biased region" description="Basic and acidic residues" evidence="7">
    <location>
        <begin position="848"/>
        <end position="879"/>
    </location>
</feature>
<feature type="compositionally biased region" description="Gly residues" evidence="7">
    <location>
        <begin position="1939"/>
        <end position="1949"/>
    </location>
</feature>
<feature type="compositionally biased region" description="Low complexity" evidence="7">
    <location>
        <begin position="1897"/>
        <end position="1911"/>
    </location>
</feature>
<feature type="region of interest" description="Disordered" evidence="7">
    <location>
        <begin position="1677"/>
        <end position="1759"/>
    </location>
</feature>
<accession>F0V7R3</accession>
<feature type="compositionally biased region" description="Basic and acidic residues" evidence="7">
    <location>
        <begin position="1703"/>
        <end position="1731"/>
    </location>
</feature>
<evidence type="ECO:0000259" key="8">
    <source>
        <dbReference type="Pfam" id="PF07928"/>
    </source>
</evidence>
<dbReference type="GO" id="GO:0019905">
    <property type="term" value="F:syntaxin binding"/>
    <property type="evidence" value="ECO:0007669"/>
    <property type="project" value="TreeGrafter"/>
</dbReference>
<feature type="compositionally biased region" description="Low complexity" evidence="7">
    <location>
        <begin position="1139"/>
        <end position="1149"/>
    </location>
</feature>
<name>F0V7R3_NEOCL</name>
<dbReference type="GeneID" id="13445697"/>
<feature type="region of interest" description="Disordered" evidence="7">
    <location>
        <begin position="146"/>
        <end position="228"/>
    </location>
</feature>
<feature type="region of interest" description="Disordered" evidence="7">
    <location>
        <begin position="655"/>
        <end position="914"/>
    </location>
</feature>
<feature type="compositionally biased region" description="Pro residues" evidence="7">
    <location>
        <begin position="901"/>
        <end position="910"/>
    </location>
</feature>
<dbReference type="GO" id="GO:0042147">
    <property type="term" value="P:retrograde transport, endosome to Golgi"/>
    <property type="evidence" value="ECO:0007669"/>
    <property type="project" value="InterPro"/>
</dbReference>
<dbReference type="GO" id="GO:0000938">
    <property type="term" value="C:GARP complex"/>
    <property type="evidence" value="ECO:0007669"/>
    <property type="project" value="InterPro"/>
</dbReference>
<comment type="subcellular location">
    <subcellularLocation>
        <location evidence="1">Golgi apparatus</location>
        <location evidence="1">trans-Golgi network</location>
    </subcellularLocation>
</comment>
<protein>
    <submittedName>
        <fullName evidence="10">Vps54 family protein</fullName>
    </submittedName>
</protein>
<dbReference type="InterPro" id="IPR039745">
    <property type="entry name" value="Vps54"/>
</dbReference>
<evidence type="ECO:0000256" key="6">
    <source>
        <dbReference type="ARBA" id="ARBA00023054"/>
    </source>
</evidence>
<feature type="region of interest" description="Disordered" evidence="7">
    <location>
        <begin position="1"/>
        <end position="24"/>
    </location>
</feature>
<dbReference type="VEuPathDB" id="ToxoDB:NCLIV_002420"/>
<proteinExistence type="inferred from homology"/>
<keyword evidence="3" id="KW-0813">Transport</keyword>
<dbReference type="GO" id="GO:0006896">
    <property type="term" value="P:Golgi to vacuole transport"/>
    <property type="evidence" value="ECO:0007669"/>
    <property type="project" value="TreeGrafter"/>
</dbReference>
<dbReference type="PANTHER" id="PTHR12965:SF0">
    <property type="entry name" value="VACUOLAR PROTEIN SORTING-ASSOCIATED PROTEIN 54"/>
    <property type="match status" value="1"/>
</dbReference>
<feature type="region of interest" description="Disordered" evidence="7">
    <location>
        <begin position="972"/>
        <end position="1026"/>
    </location>
</feature>
<evidence type="ECO:0000313" key="10">
    <source>
        <dbReference type="EMBL" id="CEL64339.1"/>
    </source>
</evidence>
<feature type="compositionally biased region" description="Polar residues" evidence="7">
    <location>
        <begin position="1732"/>
        <end position="1748"/>
    </location>
</feature>
<feature type="region of interest" description="Disordered" evidence="7">
    <location>
        <begin position="1821"/>
        <end position="1955"/>
    </location>
</feature>
<evidence type="ECO:0000256" key="7">
    <source>
        <dbReference type="SAM" id="MobiDB-lite"/>
    </source>
</evidence>
<feature type="region of interest" description="Disordered" evidence="7">
    <location>
        <begin position="1310"/>
        <end position="1379"/>
    </location>
</feature>
<keyword evidence="5" id="KW-0333">Golgi apparatus</keyword>
<reference evidence="9" key="1">
    <citation type="submission" date="2011-02" db="EMBL/GenBank/DDBJ databases">
        <authorList>
            <person name="Aslett M."/>
        </authorList>
    </citation>
    <scope>NUCLEOTIDE SEQUENCE</scope>
    <source>
        <strain evidence="9">Liverpool</strain>
    </source>
</reference>
<reference evidence="11" key="3">
    <citation type="journal article" date="2012" name="PLoS Pathog.">
        <title>Comparative genomics of the apicomplexan parasites Toxoplasma gondii and Neospora caninum: Coccidia differing in host range and transmission strategy.</title>
        <authorList>
            <person name="Reid A.J."/>
            <person name="Vermont S.J."/>
            <person name="Cotton J.A."/>
            <person name="Harris D."/>
            <person name="Hill-Cawthorne G.A."/>
            <person name="Konen-Waisman S."/>
            <person name="Latham S.M."/>
            <person name="Mourier T."/>
            <person name="Norton R."/>
            <person name="Quail M.A."/>
            <person name="Sanders M."/>
            <person name="Shanmugam D."/>
            <person name="Sohal A."/>
            <person name="Wasmuth J.D."/>
            <person name="Brunk B."/>
            <person name="Grigg M.E."/>
            <person name="Howard J.C."/>
            <person name="Parkinson J."/>
            <person name="Roos D.S."/>
            <person name="Trees A.J."/>
            <person name="Berriman M."/>
            <person name="Pain A."/>
            <person name="Wastling J.M."/>
        </authorList>
    </citation>
    <scope>NUCLEOTIDE SEQUENCE [LARGE SCALE GENOMIC DNA]</scope>
    <source>
        <strain evidence="11">Liverpool</strain>
    </source>
</reference>
<feature type="region of interest" description="Disordered" evidence="7">
    <location>
        <begin position="1543"/>
        <end position="1593"/>
    </location>
</feature>
<dbReference type="PANTHER" id="PTHR12965">
    <property type="entry name" value="VACUOLAR PROTEIN SORTING 54"/>
    <property type="match status" value="1"/>
</dbReference>
<feature type="compositionally biased region" description="Basic and acidic residues" evidence="7">
    <location>
        <begin position="1324"/>
        <end position="1334"/>
    </location>
</feature>
<dbReference type="GO" id="GO:0005829">
    <property type="term" value="C:cytosol"/>
    <property type="evidence" value="ECO:0007669"/>
    <property type="project" value="GOC"/>
</dbReference>